<dbReference type="OrthoDB" id="435621at2759"/>
<dbReference type="SUPFAM" id="SSF46785">
    <property type="entry name" value="Winged helix' DNA-binding domain"/>
    <property type="match status" value="1"/>
</dbReference>
<dbReference type="InterPro" id="IPR036317">
    <property type="entry name" value="Cullin_homology_sf"/>
</dbReference>
<dbReference type="GO" id="GO:0006511">
    <property type="term" value="P:ubiquitin-dependent protein catabolic process"/>
    <property type="evidence" value="ECO:0007669"/>
    <property type="project" value="InterPro"/>
</dbReference>
<comment type="caution">
    <text evidence="7">The sequence shown here is derived from an EMBL/GenBank/DDBJ whole genome shotgun (WGS) entry which is preliminary data.</text>
</comment>
<keyword evidence="5" id="KW-1133">Transmembrane helix</keyword>
<organism evidence="7 8">
    <name type="scientific">Pseudocohnilembus persalinus</name>
    <name type="common">Ciliate</name>
    <dbReference type="NCBI Taxonomy" id="266149"/>
    <lineage>
        <taxon>Eukaryota</taxon>
        <taxon>Sar</taxon>
        <taxon>Alveolata</taxon>
        <taxon>Ciliophora</taxon>
        <taxon>Intramacronucleata</taxon>
        <taxon>Oligohymenophorea</taxon>
        <taxon>Scuticociliatia</taxon>
        <taxon>Philasterida</taxon>
        <taxon>Pseudocohnilembidae</taxon>
        <taxon>Pseudocohnilembus</taxon>
    </lineage>
</organism>
<dbReference type="Pfam" id="PF10557">
    <property type="entry name" value="Cullin_Nedd8"/>
    <property type="match status" value="1"/>
</dbReference>
<protein>
    <submittedName>
        <fullName evidence="7">Cullin repeat-like-containing domain</fullName>
    </submittedName>
</protein>
<feature type="coiled-coil region" evidence="4">
    <location>
        <begin position="263"/>
        <end position="290"/>
    </location>
</feature>
<dbReference type="PANTHER" id="PTHR11932">
    <property type="entry name" value="CULLIN"/>
    <property type="match status" value="1"/>
</dbReference>
<dbReference type="InParanoid" id="A0A0V0QX27"/>
<keyword evidence="5" id="KW-0812">Transmembrane</keyword>
<reference evidence="7 8" key="1">
    <citation type="journal article" date="2015" name="Sci. Rep.">
        <title>Genome of the facultative scuticociliatosis pathogen Pseudocohnilembus persalinus provides insight into its virulence through horizontal gene transfer.</title>
        <authorList>
            <person name="Xiong J."/>
            <person name="Wang G."/>
            <person name="Cheng J."/>
            <person name="Tian M."/>
            <person name="Pan X."/>
            <person name="Warren A."/>
            <person name="Jiang C."/>
            <person name="Yuan D."/>
            <person name="Miao W."/>
        </authorList>
    </citation>
    <scope>NUCLEOTIDE SEQUENCE [LARGE SCALE GENOMIC DNA]</scope>
    <source>
        <strain evidence="7">36N120E</strain>
    </source>
</reference>
<evidence type="ECO:0000259" key="6">
    <source>
        <dbReference type="PROSITE" id="PS50069"/>
    </source>
</evidence>
<gene>
    <name evidence="7" type="ORF">PPERSA_07116</name>
</gene>
<keyword evidence="8" id="KW-1185">Reference proteome</keyword>
<dbReference type="Pfam" id="PF26557">
    <property type="entry name" value="Cullin_AB"/>
    <property type="match status" value="1"/>
</dbReference>
<evidence type="ECO:0000256" key="2">
    <source>
        <dbReference type="PROSITE-ProRule" id="PRU00330"/>
    </source>
</evidence>
<evidence type="ECO:0000256" key="5">
    <source>
        <dbReference type="SAM" id="Phobius"/>
    </source>
</evidence>
<dbReference type="InterPro" id="IPR036390">
    <property type="entry name" value="WH_DNA-bd_sf"/>
</dbReference>
<dbReference type="InterPro" id="IPR019559">
    <property type="entry name" value="Cullin_neddylation_domain"/>
</dbReference>
<accession>A0A0V0QX27</accession>
<evidence type="ECO:0000313" key="8">
    <source>
        <dbReference type="Proteomes" id="UP000054937"/>
    </source>
</evidence>
<dbReference type="InterPro" id="IPR016159">
    <property type="entry name" value="Cullin_repeat-like_dom_sf"/>
</dbReference>
<dbReference type="SUPFAM" id="SSF74788">
    <property type="entry name" value="Cullin repeat-like"/>
    <property type="match status" value="1"/>
</dbReference>
<dbReference type="InterPro" id="IPR001373">
    <property type="entry name" value="Cullin_N"/>
</dbReference>
<name>A0A0V0QX27_PSEPJ</name>
<comment type="similarity">
    <text evidence="1 2 3">Belongs to the cullin family.</text>
</comment>
<feature type="transmembrane region" description="Helical" evidence="5">
    <location>
        <begin position="74"/>
        <end position="96"/>
    </location>
</feature>
<dbReference type="Gene3D" id="1.10.10.10">
    <property type="entry name" value="Winged helix-like DNA-binding domain superfamily/Winged helix DNA-binding domain"/>
    <property type="match status" value="1"/>
</dbReference>
<dbReference type="InterPro" id="IPR036388">
    <property type="entry name" value="WH-like_DNA-bd_sf"/>
</dbReference>
<dbReference type="InterPro" id="IPR016158">
    <property type="entry name" value="Cullin_homology"/>
</dbReference>
<dbReference type="InterPro" id="IPR059120">
    <property type="entry name" value="Cullin-like_AB"/>
</dbReference>
<dbReference type="Gene3D" id="1.20.1310.10">
    <property type="entry name" value="Cullin Repeats"/>
    <property type="match status" value="2"/>
</dbReference>
<dbReference type="Proteomes" id="UP000054937">
    <property type="component" value="Unassembled WGS sequence"/>
</dbReference>
<dbReference type="OMA" id="MAHFEDF"/>
<evidence type="ECO:0000256" key="3">
    <source>
        <dbReference type="RuleBase" id="RU003829"/>
    </source>
</evidence>
<dbReference type="GO" id="GO:0031625">
    <property type="term" value="F:ubiquitin protein ligase binding"/>
    <property type="evidence" value="ECO:0007669"/>
    <property type="project" value="InterPro"/>
</dbReference>
<dbReference type="SMART" id="SM00884">
    <property type="entry name" value="Cullin_Nedd8"/>
    <property type="match status" value="1"/>
</dbReference>
<dbReference type="InterPro" id="IPR045093">
    <property type="entry name" value="Cullin"/>
</dbReference>
<evidence type="ECO:0000256" key="1">
    <source>
        <dbReference type="ARBA" id="ARBA00006019"/>
    </source>
</evidence>
<dbReference type="SUPFAM" id="SSF75632">
    <property type="entry name" value="Cullin homology domain"/>
    <property type="match status" value="1"/>
</dbReference>
<proteinExistence type="inferred from homology"/>
<evidence type="ECO:0000313" key="7">
    <source>
        <dbReference type="EMBL" id="KRX06953.1"/>
    </source>
</evidence>
<dbReference type="AlphaFoldDB" id="A0A0V0QX27"/>
<dbReference type="Pfam" id="PF00888">
    <property type="entry name" value="Cullin"/>
    <property type="match status" value="1"/>
</dbReference>
<evidence type="ECO:0000256" key="4">
    <source>
        <dbReference type="SAM" id="Coils"/>
    </source>
</evidence>
<dbReference type="PROSITE" id="PS50069">
    <property type="entry name" value="CULLIN_2"/>
    <property type="match status" value="1"/>
</dbReference>
<dbReference type="EMBL" id="LDAU01000090">
    <property type="protein sequence ID" value="KRX06953.1"/>
    <property type="molecule type" value="Genomic_DNA"/>
</dbReference>
<sequence>MIIQKLLIKLQFQKIWKKWQKILQVEQNRYYNINKLANQMICIVYLKEKKTVLSAQQHKNYMGMSRIKVNTQFLIIYQIQIFIDFYFIFFTFNYFFILGKKFISDRDLTKKPLEYIKTVISFKEEVDDIVKNHLENNIIYQNARDSSFKVFLNKFDKTVRYLAMHTDKELKSDLKGLQDEEVDQRIQSIKGIFLYLYSKDQFIQDYSVYLSKRLLNQTSISDDWENKMISSLKAETGHTMVFKLTQMCQDVQLSKSKIKPEFKEYLQNNLSELEKQQNNIEANIMVLTRSLWPIKSDFSKLPKIPDQLQHIVKHFENYYGQNFAKNRRLQFLLKEGKSEIKAQFQNQKKILIVSNFQLSILLTFNNVIGEKITYGNLLLSTQIPGDEIREHLLSLIKLKILEREDQDLLAPIKNEEKISVNENFTNQQMKIKCIPGKEFHKKPEANTEQEKINQEQINQQRNYVIEATIVRVMKSKRVLTVNEICQDTISLINMFKPEIKNIKERIDDLIAREYLQRDEKNKASIIYKP</sequence>
<keyword evidence="5" id="KW-0472">Membrane</keyword>
<feature type="domain" description="Cullin family profile" evidence="6">
    <location>
        <begin position="157"/>
        <end position="396"/>
    </location>
</feature>
<keyword evidence="4" id="KW-0175">Coiled coil</keyword>
<dbReference type="SMART" id="SM00182">
    <property type="entry name" value="CULLIN"/>
    <property type="match status" value="1"/>
</dbReference>
<dbReference type="Gene3D" id="3.30.230.130">
    <property type="entry name" value="Cullin, Chain C, Domain 2"/>
    <property type="match status" value="1"/>
</dbReference>